<evidence type="ECO:0000256" key="1">
    <source>
        <dbReference type="ARBA" id="ARBA00023054"/>
    </source>
</evidence>
<dbReference type="AlphaFoldDB" id="A0A9Q0EVR0"/>
<dbReference type="GO" id="GO:0006888">
    <property type="term" value="P:endoplasmic reticulum to Golgi vesicle-mediated transport"/>
    <property type="evidence" value="ECO:0007669"/>
    <property type="project" value="TreeGrafter"/>
</dbReference>
<feature type="coiled-coil region" evidence="2">
    <location>
        <begin position="264"/>
        <end position="411"/>
    </location>
</feature>
<dbReference type="GO" id="GO:0070971">
    <property type="term" value="C:endoplasmic reticulum exit site"/>
    <property type="evidence" value="ECO:0007669"/>
    <property type="project" value="TreeGrafter"/>
</dbReference>
<keyword evidence="1 2" id="KW-0175">Coiled coil</keyword>
<feature type="coiled-coil region" evidence="2">
    <location>
        <begin position="57"/>
        <end position="175"/>
    </location>
</feature>
<keyword evidence="5" id="KW-1185">Reference proteome</keyword>
<protein>
    <submittedName>
        <fullName evidence="4">Uncharacterized protein</fullName>
    </submittedName>
</protein>
<dbReference type="GO" id="GO:0009306">
    <property type="term" value="P:protein secretion"/>
    <property type="evidence" value="ECO:0007669"/>
    <property type="project" value="TreeGrafter"/>
</dbReference>
<name>A0A9Q0EVR0_9TELE</name>
<feature type="compositionally biased region" description="Pro residues" evidence="3">
    <location>
        <begin position="595"/>
        <end position="619"/>
    </location>
</feature>
<evidence type="ECO:0000313" key="5">
    <source>
        <dbReference type="Proteomes" id="UP001148018"/>
    </source>
</evidence>
<accession>A0A9Q0EVR0</accession>
<dbReference type="EMBL" id="JANIIK010000035">
    <property type="protein sequence ID" value="KAJ3613373.1"/>
    <property type="molecule type" value="Genomic_DNA"/>
</dbReference>
<feature type="compositionally biased region" description="Pro residues" evidence="3">
    <location>
        <begin position="502"/>
        <end position="543"/>
    </location>
</feature>
<dbReference type="OrthoDB" id="3548878at2759"/>
<dbReference type="PANTHER" id="PTHR23158">
    <property type="entry name" value="MELANOMA INHIBITORY ACTIVITY-RELATED"/>
    <property type="match status" value="1"/>
</dbReference>
<proteinExistence type="predicted"/>
<feature type="compositionally biased region" description="Basic and acidic residues" evidence="3">
    <location>
        <begin position="545"/>
        <end position="569"/>
    </location>
</feature>
<dbReference type="InterPro" id="IPR051500">
    <property type="entry name" value="cTAGE_MIA/OTOR"/>
</dbReference>
<dbReference type="GO" id="GO:0035459">
    <property type="term" value="P:vesicle cargo loading"/>
    <property type="evidence" value="ECO:0007669"/>
    <property type="project" value="TreeGrafter"/>
</dbReference>
<feature type="region of interest" description="Disordered" evidence="3">
    <location>
        <begin position="438"/>
        <end position="700"/>
    </location>
</feature>
<sequence>MMFHCPPGKEKRVAKHIADLLKEKCKVLEAVSQVQMEYDELEDFLRDSGVLAQTEKAEQLELHFSQVEDSNKDLERDLEVLKEQLGIHREHRIQQERTIAELEESIKTSEKETKELQSQEEEAVTTLKIYNMNSERLQRILESAEVENTRLQESNTQLSEQMEGWVERVSELEEDMKRCDATHSVMQQDVDTKDHRIKYLTDRLLGMRGWDSGLEQEEEGPRDGSKGDHNEGHLHKVQKLIYAAKLNADLKSMDEDKDRTFAKLNDEIQAKEELQQGIKGLEEDRSSLQTQAEHYTEQVQRLQQKLLIMTEMYQENELKLHRLLTVEEKERLQKEEKLNKADKNISLAIEELDNYRQQAENMEEELQKTQQSYHTQISAHEKKAHNNWLAARSAERNLADIRRENGLLRQKLTDTQFKLDSIDKDPYALDSLARPLPFRGEQAPYGPSPLGRPASETRPFLSPSTLMECSRLSPREGEGSYLHPSSSSSGYMFPEPGAPMYRRPPPMGLPPPHLLHPGPSGPLPPGPPRGPPMGPPMGHPGPPWDTRDPPWDTRDHPWDTQDPPWDTRDPPWTWPPGPADLRPEADGCVVGEAAPPGPPFPRRGPTGPPPQDYYPPPRGPDGAPRMQSSVASPPPGADVPSSSDAPPCRRPPPPSPPVPLPPGAPPSLLRAPVGPRPAAWGAGALTAPPHLSPERSSEAGLVSRVWAVKVNGDSVQ</sequence>
<evidence type="ECO:0000256" key="2">
    <source>
        <dbReference type="SAM" id="Coils"/>
    </source>
</evidence>
<dbReference type="GO" id="GO:0005789">
    <property type="term" value="C:endoplasmic reticulum membrane"/>
    <property type="evidence" value="ECO:0007669"/>
    <property type="project" value="TreeGrafter"/>
</dbReference>
<feature type="compositionally biased region" description="Pro residues" evidence="3">
    <location>
        <begin position="648"/>
        <end position="665"/>
    </location>
</feature>
<evidence type="ECO:0000256" key="3">
    <source>
        <dbReference type="SAM" id="MobiDB-lite"/>
    </source>
</evidence>
<comment type="caution">
    <text evidence="4">The sequence shown here is derived from an EMBL/GenBank/DDBJ whole genome shotgun (WGS) entry which is preliminary data.</text>
</comment>
<dbReference type="PANTHER" id="PTHR23158:SF38">
    <property type="entry name" value="MELANOMA INHIBITORY ACTIVITY PROTEIN 2"/>
    <property type="match status" value="1"/>
</dbReference>
<gene>
    <name evidence="4" type="ORF">NHX12_019623</name>
</gene>
<evidence type="ECO:0000313" key="4">
    <source>
        <dbReference type="EMBL" id="KAJ3613373.1"/>
    </source>
</evidence>
<dbReference type="Proteomes" id="UP001148018">
    <property type="component" value="Unassembled WGS sequence"/>
</dbReference>
<reference evidence="4" key="1">
    <citation type="submission" date="2022-07" db="EMBL/GenBank/DDBJ databases">
        <title>Chromosome-level genome of Muraenolepis orangiensis.</title>
        <authorList>
            <person name="Kim J."/>
        </authorList>
    </citation>
    <scope>NUCLEOTIDE SEQUENCE</scope>
    <source>
        <strain evidence="4">KU_S4_2022</strain>
        <tissue evidence="4">Muscle</tissue>
    </source>
</reference>
<organism evidence="4 5">
    <name type="scientific">Muraenolepis orangiensis</name>
    <name type="common">Patagonian moray cod</name>
    <dbReference type="NCBI Taxonomy" id="630683"/>
    <lineage>
        <taxon>Eukaryota</taxon>
        <taxon>Metazoa</taxon>
        <taxon>Chordata</taxon>
        <taxon>Craniata</taxon>
        <taxon>Vertebrata</taxon>
        <taxon>Euteleostomi</taxon>
        <taxon>Actinopterygii</taxon>
        <taxon>Neopterygii</taxon>
        <taxon>Teleostei</taxon>
        <taxon>Neoteleostei</taxon>
        <taxon>Acanthomorphata</taxon>
        <taxon>Zeiogadaria</taxon>
        <taxon>Gadariae</taxon>
        <taxon>Gadiformes</taxon>
        <taxon>Muraenolepidoidei</taxon>
        <taxon>Muraenolepididae</taxon>
        <taxon>Muraenolepis</taxon>
    </lineage>
</organism>